<dbReference type="EMBL" id="ACCF01000094">
    <property type="protein sequence ID" value="EEF68154.1"/>
    <property type="molecule type" value="Genomic_DNA"/>
</dbReference>
<dbReference type="AlphaFoldDB" id="B9Y7A1"/>
<sequence length="54" mass="6370">MPIFAHEHDQSPTIYHFMPLHTTIITLSPQMPRIYFNKTSLSCHNLLTNFYHLA</sequence>
<organism evidence="1 2">
    <name type="scientific">Holdemania filiformis DSM 12042</name>
    <dbReference type="NCBI Taxonomy" id="545696"/>
    <lineage>
        <taxon>Bacteria</taxon>
        <taxon>Bacillati</taxon>
        <taxon>Bacillota</taxon>
        <taxon>Erysipelotrichia</taxon>
        <taxon>Erysipelotrichales</taxon>
        <taxon>Erysipelotrichaceae</taxon>
        <taxon>Holdemania</taxon>
    </lineage>
</organism>
<accession>B9Y7A1</accession>
<name>B9Y7A1_9FIRM</name>
<dbReference type="Proteomes" id="UP000005950">
    <property type="component" value="Unassembled WGS sequence"/>
</dbReference>
<proteinExistence type="predicted"/>
<dbReference type="HOGENOM" id="CLU_3044166_0_0_9"/>
<reference evidence="1 2" key="2">
    <citation type="submission" date="2009-02" db="EMBL/GenBank/DDBJ databases">
        <title>Draft genome sequence of Holdemania filiformis DSM 12042.</title>
        <authorList>
            <person name="Sudarsanam P."/>
            <person name="Ley R."/>
            <person name="Guruge J."/>
            <person name="Turnbaugh P.J."/>
            <person name="Mahowald M."/>
            <person name="Liep D."/>
            <person name="Gordon J."/>
        </authorList>
    </citation>
    <scope>NUCLEOTIDE SEQUENCE [LARGE SCALE GENOMIC DNA]</scope>
    <source>
        <strain evidence="1 2">DSM 12042</strain>
    </source>
</reference>
<protein>
    <submittedName>
        <fullName evidence="1">Uncharacterized protein</fullName>
    </submittedName>
</protein>
<comment type="caution">
    <text evidence="1">The sequence shown here is derived from an EMBL/GenBank/DDBJ whole genome shotgun (WGS) entry which is preliminary data.</text>
</comment>
<gene>
    <name evidence="1" type="ORF">HOLDEFILI_01697</name>
</gene>
<dbReference type="STRING" id="545696.HOLDEFILI_01697"/>
<evidence type="ECO:0000313" key="1">
    <source>
        <dbReference type="EMBL" id="EEF68154.1"/>
    </source>
</evidence>
<evidence type="ECO:0000313" key="2">
    <source>
        <dbReference type="Proteomes" id="UP000005950"/>
    </source>
</evidence>
<reference evidence="1 2" key="1">
    <citation type="submission" date="2008-12" db="EMBL/GenBank/DDBJ databases">
        <authorList>
            <person name="Fulton L."/>
            <person name="Clifton S."/>
            <person name="Fulton B."/>
            <person name="Xu J."/>
            <person name="Minx P."/>
            <person name="Pepin K.H."/>
            <person name="Johnson M."/>
            <person name="Bhonagiri V."/>
            <person name="Nash W.E."/>
            <person name="Mardis E.R."/>
            <person name="Wilson R.K."/>
        </authorList>
    </citation>
    <scope>NUCLEOTIDE SEQUENCE [LARGE SCALE GENOMIC DNA]</scope>
    <source>
        <strain evidence="1 2">DSM 12042</strain>
    </source>
</reference>